<gene>
    <name evidence="2" type="ORF">LTRI10_LOCUS3095</name>
</gene>
<feature type="compositionally biased region" description="Basic residues" evidence="1">
    <location>
        <begin position="157"/>
        <end position="166"/>
    </location>
</feature>
<sequence>MPCIEEEGVRDCNLEDRVADKSSSSNHLILLKRSYSFAYERSERMLVTVSPWRSSKRSSTWSKRSSNSKPRFFFSFMYFYRSGIKSPFFKQRYGGRGGFFPLSERFPAHHHHGGGSSRRRECMTSSMFLSFSFDDRSCEFSHAEEATGSENKEAKLLRRGRVARGE</sequence>
<protein>
    <submittedName>
        <fullName evidence="2">Uncharacterized protein</fullName>
    </submittedName>
</protein>
<proteinExistence type="predicted"/>
<accession>A0AAV2CHF4</accession>
<dbReference type="EMBL" id="OZ034813">
    <property type="protein sequence ID" value="CAL1355326.1"/>
    <property type="molecule type" value="Genomic_DNA"/>
</dbReference>
<dbReference type="Proteomes" id="UP001497516">
    <property type="component" value="Chromosome 1"/>
</dbReference>
<evidence type="ECO:0000256" key="1">
    <source>
        <dbReference type="SAM" id="MobiDB-lite"/>
    </source>
</evidence>
<name>A0AAV2CHF4_9ROSI</name>
<evidence type="ECO:0000313" key="3">
    <source>
        <dbReference type="Proteomes" id="UP001497516"/>
    </source>
</evidence>
<organism evidence="2 3">
    <name type="scientific">Linum trigynum</name>
    <dbReference type="NCBI Taxonomy" id="586398"/>
    <lineage>
        <taxon>Eukaryota</taxon>
        <taxon>Viridiplantae</taxon>
        <taxon>Streptophyta</taxon>
        <taxon>Embryophyta</taxon>
        <taxon>Tracheophyta</taxon>
        <taxon>Spermatophyta</taxon>
        <taxon>Magnoliopsida</taxon>
        <taxon>eudicotyledons</taxon>
        <taxon>Gunneridae</taxon>
        <taxon>Pentapetalae</taxon>
        <taxon>rosids</taxon>
        <taxon>fabids</taxon>
        <taxon>Malpighiales</taxon>
        <taxon>Linaceae</taxon>
        <taxon>Linum</taxon>
    </lineage>
</organism>
<keyword evidence="3" id="KW-1185">Reference proteome</keyword>
<feature type="region of interest" description="Disordered" evidence="1">
    <location>
        <begin position="147"/>
        <end position="166"/>
    </location>
</feature>
<evidence type="ECO:0000313" key="2">
    <source>
        <dbReference type="EMBL" id="CAL1355326.1"/>
    </source>
</evidence>
<reference evidence="2 3" key="1">
    <citation type="submission" date="2024-04" db="EMBL/GenBank/DDBJ databases">
        <authorList>
            <person name="Fracassetti M."/>
        </authorList>
    </citation>
    <scope>NUCLEOTIDE SEQUENCE [LARGE SCALE GENOMIC DNA]</scope>
</reference>
<feature type="compositionally biased region" description="Basic and acidic residues" evidence="1">
    <location>
        <begin position="147"/>
        <end position="156"/>
    </location>
</feature>
<dbReference type="AlphaFoldDB" id="A0AAV2CHF4"/>